<evidence type="ECO:0000256" key="1">
    <source>
        <dbReference type="ARBA" id="ARBA00004651"/>
    </source>
</evidence>
<evidence type="ECO:0000256" key="3">
    <source>
        <dbReference type="ARBA" id="ARBA00022692"/>
    </source>
</evidence>
<evidence type="ECO:0000256" key="4">
    <source>
        <dbReference type="ARBA" id="ARBA00022989"/>
    </source>
</evidence>
<feature type="transmembrane region" description="Helical" evidence="6">
    <location>
        <begin position="207"/>
        <end position="232"/>
    </location>
</feature>
<keyword evidence="8" id="KW-1185">Reference proteome</keyword>
<comment type="subcellular location">
    <subcellularLocation>
        <location evidence="1">Cell membrane</location>
        <topology evidence="1">Multi-pass membrane protein</topology>
    </subcellularLocation>
</comment>
<dbReference type="EMBL" id="JBHRVV010000001">
    <property type="protein sequence ID" value="MFC3461118.1"/>
    <property type="molecule type" value="Genomic_DNA"/>
</dbReference>
<feature type="transmembrane region" description="Helical" evidence="6">
    <location>
        <begin position="74"/>
        <end position="99"/>
    </location>
</feature>
<comment type="caution">
    <text evidence="7">The sequence shown here is derived from an EMBL/GenBank/DDBJ whole genome shotgun (WGS) entry which is preliminary data.</text>
</comment>
<feature type="transmembrane region" description="Helical" evidence="6">
    <location>
        <begin position="175"/>
        <end position="200"/>
    </location>
</feature>
<dbReference type="PANTHER" id="PTHR40277:SF1">
    <property type="entry name" value="BLL5419 PROTEIN"/>
    <property type="match status" value="1"/>
</dbReference>
<dbReference type="PANTHER" id="PTHR40277">
    <property type="entry name" value="BLL5419 PROTEIN"/>
    <property type="match status" value="1"/>
</dbReference>
<keyword evidence="3 6" id="KW-0812">Transmembrane</keyword>
<keyword evidence="5 6" id="KW-0472">Membrane</keyword>
<proteinExistence type="predicted"/>
<feature type="transmembrane region" description="Helical" evidence="6">
    <location>
        <begin position="119"/>
        <end position="138"/>
    </location>
</feature>
<keyword evidence="2" id="KW-1003">Cell membrane</keyword>
<reference evidence="8" key="1">
    <citation type="journal article" date="2019" name="Int. J. Syst. Evol. Microbiol.">
        <title>The Global Catalogue of Microorganisms (GCM) 10K type strain sequencing project: providing services to taxonomists for standard genome sequencing and annotation.</title>
        <authorList>
            <consortium name="The Broad Institute Genomics Platform"/>
            <consortium name="The Broad Institute Genome Sequencing Center for Infectious Disease"/>
            <person name="Wu L."/>
            <person name="Ma J."/>
        </authorList>
    </citation>
    <scope>NUCLEOTIDE SEQUENCE [LARGE SCALE GENOMIC DNA]</scope>
    <source>
        <strain evidence="8">CCM 7480</strain>
    </source>
</reference>
<dbReference type="NCBIfam" id="TIGR00374">
    <property type="entry name" value="flippase-like domain"/>
    <property type="match status" value="1"/>
</dbReference>
<accession>A0ABV7PSX2</accession>
<dbReference type="RefSeq" id="WP_379737464.1">
    <property type="nucleotide sequence ID" value="NZ_JBHRVV010000001.1"/>
</dbReference>
<sequence length="283" mass="30203">MVLQVLVSACLVVVVFRHLDFGQVKNLAYHPQRAPLLVAAFVAFNLSKIVSALRLNIYQRHAGVHLGERENLRLYYAGMFLNLFLPGGIGGDAYKILVLHRSHALPLRALIATTLADRVSGILVLLAILCLLTPLLALPWKTPAVIASSLASLAAVIAVFVGGHRWLVKLDRRGLAAVFGLGIGVQCLQLTCMGMLLAYLGAPGAHYLAYGFLFLVSSIAAVLPLSVGGLGIREASFLFGVGLFHLEPTYGVMASSGFFLITALSSLIGSLFLGHFSLRSPAC</sequence>
<protein>
    <submittedName>
        <fullName evidence="7">Lysylphosphatidylglycerol synthase transmembrane domain-containing protein</fullName>
    </submittedName>
</protein>
<evidence type="ECO:0000256" key="6">
    <source>
        <dbReference type="SAM" id="Phobius"/>
    </source>
</evidence>
<organism evidence="7 8">
    <name type="scientific">Massilia haematophila</name>
    <dbReference type="NCBI Taxonomy" id="457923"/>
    <lineage>
        <taxon>Bacteria</taxon>
        <taxon>Pseudomonadati</taxon>
        <taxon>Pseudomonadota</taxon>
        <taxon>Betaproteobacteria</taxon>
        <taxon>Burkholderiales</taxon>
        <taxon>Oxalobacteraceae</taxon>
        <taxon>Telluria group</taxon>
        <taxon>Massilia</taxon>
    </lineage>
</organism>
<dbReference type="Pfam" id="PF03706">
    <property type="entry name" value="LPG_synthase_TM"/>
    <property type="match status" value="1"/>
</dbReference>
<evidence type="ECO:0000313" key="7">
    <source>
        <dbReference type="EMBL" id="MFC3461118.1"/>
    </source>
</evidence>
<dbReference type="Proteomes" id="UP001595665">
    <property type="component" value="Unassembled WGS sequence"/>
</dbReference>
<feature type="transmembrane region" description="Helical" evidence="6">
    <location>
        <begin position="33"/>
        <end position="53"/>
    </location>
</feature>
<feature type="transmembrane region" description="Helical" evidence="6">
    <location>
        <begin position="145"/>
        <end position="163"/>
    </location>
</feature>
<evidence type="ECO:0000256" key="2">
    <source>
        <dbReference type="ARBA" id="ARBA00022475"/>
    </source>
</evidence>
<evidence type="ECO:0000256" key="5">
    <source>
        <dbReference type="ARBA" id="ARBA00023136"/>
    </source>
</evidence>
<feature type="transmembrane region" description="Helical" evidence="6">
    <location>
        <begin position="252"/>
        <end position="273"/>
    </location>
</feature>
<keyword evidence="4 6" id="KW-1133">Transmembrane helix</keyword>
<gene>
    <name evidence="7" type="ORF">ACFOPH_23200</name>
</gene>
<dbReference type="InterPro" id="IPR022791">
    <property type="entry name" value="L-PG_synthase/AglD"/>
</dbReference>
<name>A0ABV7PSX2_9BURK</name>
<evidence type="ECO:0000313" key="8">
    <source>
        <dbReference type="Proteomes" id="UP001595665"/>
    </source>
</evidence>